<feature type="region of interest" description="Disordered" evidence="1">
    <location>
        <begin position="871"/>
        <end position="921"/>
    </location>
</feature>
<reference evidence="4 5" key="1">
    <citation type="submission" date="2016-10" db="EMBL/GenBank/DDBJ databases">
        <title>Draft genome sequences of four alkaliphilic bacteria belonging to the Anaerobacillus genus.</title>
        <authorList>
            <person name="Bassil N.M."/>
            <person name="Lloyd J.R."/>
        </authorList>
    </citation>
    <scope>NUCLEOTIDE SEQUENCE [LARGE SCALE GENOMIC DNA]</scope>
    <source>
        <strain evidence="4 5">DSM 15340</strain>
    </source>
</reference>
<dbReference type="OrthoDB" id="1957948at2"/>
<feature type="transmembrane region" description="Helical" evidence="2">
    <location>
        <begin position="106"/>
        <end position="128"/>
    </location>
</feature>
<feature type="transmembrane region" description="Helical" evidence="2">
    <location>
        <begin position="52"/>
        <end position="70"/>
    </location>
</feature>
<dbReference type="EMBL" id="MLQQ01000044">
    <property type="protein sequence ID" value="OIJ09451.1"/>
    <property type="molecule type" value="Genomic_DNA"/>
</dbReference>
<evidence type="ECO:0000313" key="4">
    <source>
        <dbReference type="EMBL" id="OIJ09451.1"/>
    </source>
</evidence>
<gene>
    <name evidence="4" type="ORF">BKP35_16485</name>
</gene>
<dbReference type="InterPro" id="IPR027417">
    <property type="entry name" value="P-loop_NTPase"/>
</dbReference>
<feature type="domain" description="TraD/TraG TraM recognition site" evidence="3">
    <location>
        <begin position="562"/>
        <end position="682"/>
    </location>
</feature>
<feature type="transmembrane region" description="Helical" evidence="2">
    <location>
        <begin position="161"/>
        <end position="182"/>
    </location>
</feature>
<dbReference type="SUPFAM" id="SSF52540">
    <property type="entry name" value="P-loop containing nucleoside triphosphate hydrolases"/>
    <property type="match status" value="1"/>
</dbReference>
<protein>
    <recommendedName>
        <fullName evidence="3">TraD/TraG TraM recognition site domain-containing protein</fullName>
    </recommendedName>
</protein>
<dbReference type="Gene3D" id="3.40.50.300">
    <property type="entry name" value="P-loop containing nucleotide triphosphate hydrolases"/>
    <property type="match status" value="1"/>
</dbReference>
<dbReference type="Pfam" id="PF12696">
    <property type="entry name" value="TraG-D_C"/>
    <property type="match status" value="1"/>
</dbReference>
<feature type="transmembrane region" description="Helical" evidence="2">
    <location>
        <begin position="76"/>
        <end position="94"/>
    </location>
</feature>
<sequence length="938" mass="107291">MTTNPFIRFLTENRRLPTVINIGLHAVSINILYSFLLMSTSVFLLRSKWDAVIVQETIPIVGYLAPYSFYTVPDNFSYVWGAAAMIWIWVTWLFSTRISNTNKTVLRRMFSFSITWISSSLIIIFYSLRIIKVMGYEKVVSLHYTIEPQYQEIMSISSLQIIGFLLMFIPIAVMVSFTLWLIGQYQEDTRIKEWFRTYKFERGWMGRFGDETINQLPDIQLARNAETNAPVVMQGESRQLGTLLIGPPGSGKTSIKIKTAFKTDLGHIQRMINAYPTYKKRYGFGTEEFVKKMANHLIGSIIIEPAKDLCDDAYELVKDHNIPEEFIVYLDPSNPKTPGFNMMVGPTSEVVETITAVLESVAETKDEFFKQAARSVLKHYVYLLKFSKGDDCTILDLDDLYQDPRKAMDLLEELEKKVPTDDEVNNMDQDGRIYWIIVKKIVRWFRNEGLSIQTSRDGMVEKYPSGHEHEGKLKVNDLQFEFTRQTRNLLSDITKNPYLARILYAENEVDLNRIFTKGGILLVNTDLGNLKALSSIFGKLVLLCVQNAVFRRKGTEKTRPMVSFYADEFYDYMNEDFLQLTSQGRKYKFAPLVACQSLTQFGVKFGKDFTESMLGTIRNTIVYGGTSLYDTEMLSKYLGTEVVEELQTRESFSPSYMDSPSFSVAETLNREEKEIATSDDIMFQEFRYSYIRLVDDKSSKRAIRAVGDFVDTSEAEKWKKAINNKALEMFLEDWKKEETENDFVKNTDEDEHTSLHKDLASLNAEEENTETINDDSNTISNDRFKTYVQQGEGTAPSRDKYFKESRNEVAAAVEELKDVPVETETIKSKVVPDEVVEKKTPPPAVASPFVAAKIEEKKSIPTTSFSAAFGSKEKEKITSNKNTATKQSNSFTSAFSKTKTSDEDLSPVKTEESSTLKDVPLDDQALNFLNKLRETDED</sequence>
<accession>A0A1S2LAN4</accession>
<dbReference type="RefSeq" id="WP_071314476.1">
    <property type="nucleotide sequence ID" value="NZ_MLQQ01000044.1"/>
</dbReference>
<keyword evidence="2" id="KW-0812">Transmembrane</keyword>
<dbReference type="CDD" id="cd01127">
    <property type="entry name" value="TrwB_TraG_TraD_VirD4"/>
    <property type="match status" value="1"/>
</dbReference>
<organism evidence="4 5">
    <name type="scientific">Anaerobacillus arseniciselenatis</name>
    <dbReference type="NCBI Taxonomy" id="85682"/>
    <lineage>
        <taxon>Bacteria</taxon>
        <taxon>Bacillati</taxon>
        <taxon>Bacillota</taxon>
        <taxon>Bacilli</taxon>
        <taxon>Bacillales</taxon>
        <taxon>Bacillaceae</taxon>
        <taxon>Anaerobacillus</taxon>
    </lineage>
</organism>
<feature type="compositionally biased region" description="Low complexity" evidence="1">
    <location>
        <begin position="888"/>
        <end position="898"/>
    </location>
</feature>
<keyword evidence="2" id="KW-0472">Membrane</keyword>
<keyword evidence="5" id="KW-1185">Reference proteome</keyword>
<evidence type="ECO:0000259" key="3">
    <source>
        <dbReference type="Pfam" id="PF12696"/>
    </source>
</evidence>
<keyword evidence="2" id="KW-1133">Transmembrane helix</keyword>
<feature type="transmembrane region" description="Helical" evidence="2">
    <location>
        <begin position="20"/>
        <end position="45"/>
    </location>
</feature>
<proteinExistence type="predicted"/>
<dbReference type="AlphaFoldDB" id="A0A1S2LAN4"/>
<dbReference type="Proteomes" id="UP000180098">
    <property type="component" value="Unassembled WGS sequence"/>
</dbReference>
<dbReference type="InterPro" id="IPR032689">
    <property type="entry name" value="TraG-D_C"/>
</dbReference>
<comment type="caution">
    <text evidence="4">The sequence shown here is derived from an EMBL/GenBank/DDBJ whole genome shotgun (WGS) entry which is preliminary data.</text>
</comment>
<evidence type="ECO:0000313" key="5">
    <source>
        <dbReference type="Proteomes" id="UP000180098"/>
    </source>
</evidence>
<name>A0A1S2LAN4_9BACI</name>
<evidence type="ECO:0000256" key="2">
    <source>
        <dbReference type="SAM" id="Phobius"/>
    </source>
</evidence>
<evidence type="ECO:0000256" key="1">
    <source>
        <dbReference type="SAM" id="MobiDB-lite"/>
    </source>
</evidence>